<dbReference type="Proteomes" id="UP001055102">
    <property type="component" value="Unassembled WGS sequence"/>
</dbReference>
<comment type="caution">
    <text evidence="1">The sequence shown here is derived from an EMBL/GenBank/DDBJ whole genome shotgun (WGS) entry which is preliminary data.</text>
</comment>
<keyword evidence="2" id="KW-1185">Reference proteome</keyword>
<name>A0ABQ4SY85_9HYPH</name>
<reference evidence="1" key="2">
    <citation type="submission" date="2021-08" db="EMBL/GenBank/DDBJ databases">
        <authorList>
            <person name="Tani A."/>
            <person name="Ola A."/>
            <person name="Ogura Y."/>
            <person name="Katsura K."/>
            <person name="Hayashi T."/>
        </authorList>
    </citation>
    <scope>NUCLEOTIDE SEQUENCE</scope>
    <source>
        <strain evidence="1">LMG 23639</strain>
    </source>
</reference>
<evidence type="ECO:0000313" key="1">
    <source>
        <dbReference type="EMBL" id="GJE06863.1"/>
    </source>
</evidence>
<accession>A0ABQ4SY85</accession>
<dbReference type="EMBL" id="BPQR01000036">
    <property type="protein sequence ID" value="GJE06863.1"/>
    <property type="molecule type" value="Genomic_DNA"/>
</dbReference>
<protein>
    <submittedName>
        <fullName evidence="1">Uncharacterized protein</fullName>
    </submittedName>
</protein>
<dbReference type="RefSeq" id="WP_238275793.1">
    <property type="nucleotide sequence ID" value="NZ_BPQR01000036.1"/>
</dbReference>
<sequence>MMDDEPIRFRNYYRCDDCDVEWSDDWSCCCDDECPSCGRDYTPTHSEDLEEETF</sequence>
<proteinExistence type="predicted"/>
<gene>
    <name evidence="1" type="ORF">AOPFMNJM_2185</name>
</gene>
<organism evidence="1 2">
    <name type="scientific">Methylobacterium jeotgali</name>
    <dbReference type="NCBI Taxonomy" id="381630"/>
    <lineage>
        <taxon>Bacteria</taxon>
        <taxon>Pseudomonadati</taxon>
        <taxon>Pseudomonadota</taxon>
        <taxon>Alphaproteobacteria</taxon>
        <taxon>Hyphomicrobiales</taxon>
        <taxon>Methylobacteriaceae</taxon>
        <taxon>Methylobacterium</taxon>
    </lineage>
</organism>
<evidence type="ECO:0000313" key="2">
    <source>
        <dbReference type="Proteomes" id="UP001055102"/>
    </source>
</evidence>
<reference evidence="1" key="1">
    <citation type="journal article" date="2021" name="Front. Microbiol.">
        <title>Comprehensive Comparative Genomics and Phenotyping of Methylobacterium Species.</title>
        <authorList>
            <person name="Alessa O."/>
            <person name="Ogura Y."/>
            <person name="Fujitani Y."/>
            <person name="Takami H."/>
            <person name="Hayashi T."/>
            <person name="Sahin N."/>
            <person name="Tani A."/>
        </authorList>
    </citation>
    <scope>NUCLEOTIDE SEQUENCE</scope>
    <source>
        <strain evidence="1">LMG 23639</strain>
    </source>
</reference>